<dbReference type="OrthoDB" id="10429305at2759"/>
<feature type="compositionally biased region" description="Low complexity" evidence="1">
    <location>
        <begin position="576"/>
        <end position="596"/>
    </location>
</feature>
<name>A0A9W8B531_9FUNG</name>
<proteinExistence type="predicted"/>
<evidence type="ECO:0000313" key="3">
    <source>
        <dbReference type="EMBL" id="KAJ1981726.1"/>
    </source>
</evidence>
<accession>A0A9W8B531</accession>
<organism evidence="3 4">
    <name type="scientific">Dimargaris verticillata</name>
    <dbReference type="NCBI Taxonomy" id="2761393"/>
    <lineage>
        <taxon>Eukaryota</taxon>
        <taxon>Fungi</taxon>
        <taxon>Fungi incertae sedis</taxon>
        <taxon>Zoopagomycota</taxon>
        <taxon>Kickxellomycotina</taxon>
        <taxon>Dimargaritomycetes</taxon>
        <taxon>Dimargaritales</taxon>
        <taxon>Dimargaritaceae</taxon>
        <taxon>Dimargaris</taxon>
    </lineage>
</organism>
<feature type="region of interest" description="Disordered" evidence="1">
    <location>
        <begin position="500"/>
        <end position="531"/>
    </location>
</feature>
<evidence type="ECO:0008006" key="5">
    <source>
        <dbReference type="Google" id="ProtNLM"/>
    </source>
</evidence>
<comment type="caution">
    <text evidence="3">The sequence shown here is derived from an EMBL/GenBank/DDBJ whole genome shotgun (WGS) entry which is preliminary data.</text>
</comment>
<sequence length="603" mass="66766">MGSFSFSLLYVLAWCGAWMVVHGSEAPSSPAVYRLEIPVYRKFTSSDRVALHKFLTKAPPKAPSLLSTLLSNPKPPIFPAVYNEFSDLYINVEHGVNHPKIAKLRLDGRGYDLWLVDKVADKRTQRTFELARDDSEAYAKDPTYLTPKYLHLSDDKMRKEAQELGKCQATPHDQAMPLSCTRDQGTASATGPIEDTMYKGLYQSKEIEYRPAPLSLGLGGRRIHFPQTLPVAFKVPPKLKETFGFDGVFGLSAATNEEPRSRSRFLSNMRLGGPNVYFTLDIFDHVPHEPSYTVYYGGGMIPLPQLTSRDKLERDSTRSVGSLVVTNHYPVDLKGGLVFDAGKYSLFTVKIANLVMQVGSERLEMGEHVVHFDPSVRYMYFPEQVADQVNRELGAEHPDTFYAAMEKQILAQSQSRKLPAQYNPFPALYGFINGKPNSPPTVSFNLDGLTASFEFNEYLISAQNILAPSASELKDKRLSSKFKRLAKSLGHKVGLVNQSNSQASTLAAQPPVSRSGTSGSKPLTYSGFARHNGDQSYTKQNVIVLGEMFFRKFITGFAHLGKTKQIILKPKPPVPESAGPVSQSSSQSPSKAYSPPNAEMDGS</sequence>
<keyword evidence="2" id="KW-0732">Signal</keyword>
<evidence type="ECO:0000256" key="2">
    <source>
        <dbReference type="SAM" id="SignalP"/>
    </source>
</evidence>
<reference evidence="3" key="1">
    <citation type="submission" date="2022-07" db="EMBL/GenBank/DDBJ databases">
        <title>Phylogenomic reconstructions and comparative analyses of Kickxellomycotina fungi.</title>
        <authorList>
            <person name="Reynolds N.K."/>
            <person name="Stajich J.E."/>
            <person name="Barry K."/>
            <person name="Grigoriev I.V."/>
            <person name="Crous P."/>
            <person name="Smith M.E."/>
        </authorList>
    </citation>
    <scope>NUCLEOTIDE SEQUENCE</scope>
    <source>
        <strain evidence="3">RSA 567</strain>
    </source>
</reference>
<dbReference type="Gene3D" id="2.40.70.10">
    <property type="entry name" value="Acid Proteases"/>
    <property type="match status" value="1"/>
</dbReference>
<dbReference type="EMBL" id="JANBQB010000114">
    <property type="protein sequence ID" value="KAJ1981726.1"/>
    <property type="molecule type" value="Genomic_DNA"/>
</dbReference>
<feature type="signal peptide" evidence="2">
    <location>
        <begin position="1"/>
        <end position="23"/>
    </location>
</feature>
<dbReference type="AlphaFoldDB" id="A0A9W8B531"/>
<evidence type="ECO:0000313" key="4">
    <source>
        <dbReference type="Proteomes" id="UP001151582"/>
    </source>
</evidence>
<dbReference type="InterPro" id="IPR021109">
    <property type="entry name" value="Peptidase_aspartic_dom_sf"/>
</dbReference>
<evidence type="ECO:0000256" key="1">
    <source>
        <dbReference type="SAM" id="MobiDB-lite"/>
    </source>
</evidence>
<protein>
    <recommendedName>
        <fullName evidence="5">Peptidase A1 domain-containing protein</fullName>
    </recommendedName>
</protein>
<dbReference type="Proteomes" id="UP001151582">
    <property type="component" value="Unassembled WGS sequence"/>
</dbReference>
<feature type="region of interest" description="Disordered" evidence="1">
    <location>
        <begin position="569"/>
        <end position="603"/>
    </location>
</feature>
<gene>
    <name evidence="3" type="ORF">H4R34_001962</name>
</gene>
<feature type="compositionally biased region" description="Polar residues" evidence="1">
    <location>
        <begin position="500"/>
        <end position="523"/>
    </location>
</feature>
<feature type="chain" id="PRO_5040860093" description="Peptidase A1 domain-containing protein" evidence="2">
    <location>
        <begin position="24"/>
        <end position="603"/>
    </location>
</feature>
<dbReference type="SUPFAM" id="SSF50630">
    <property type="entry name" value="Acid proteases"/>
    <property type="match status" value="1"/>
</dbReference>
<keyword evidence="4" id="KW-1185">Reference proteome</keyword>